<sequence>MNANTIHGVLRLNLPIDILNTLRMVKELEMRRSFPRRCAMHDCTCVLSMGLKVERKRKICWGLVLNFLKPGQSPVITPADVRSMRRNLSAPLPL</sequence>
<dbReference type="RefSeq" id="XP_001591765.1">
    <property type="nucleotide sequence ID" value="XM_001591715.1"/>
</dbReference>
<accession>A7EPG2</accession>
<gene>
    <name evidence="1" type="ORF">SS1G_07211</name>
</gene>
<dbReference type="AlphaFoldDB" id="A7EPG2"/>
<dbReference type="KEGG" id="ssl:SS1G_07211"/>
<dbReference type="Proteomes" id="UP000001312">
    <property type="component" value="Unassembled WGS sequence"/>
</dbReference>
<keyword evidence="2" id="KW-1185">Reference proteome</keyword>
<dbReference type="EMBL" id="CH476629">
    <property type="protein sequence ID" value="EDO04728.1"/>
    <property type="molecule type" value="Genomic_DNA"/>
</dbReference>
<evidence type="ECO:0000313" key="1">
    <source>
        <dbReference type="EMBL" id="EDO04728.1"/>
    </source>
</evidence>
<protein>
    <submittedName>
        <fullName evidence="1">Uncharacterized protein</fullName>
    </submittedName>
</protein>
<name>A7EPG2_SCLS1</name>
<proteinExistence type="predicted"/>
<dbReference type="HOGENOM" id="CLU_2387510_0_0_1"/>
<dbReference type="InParanoid" id="A7EPG2"/>
<evidence type="ECO:0000313" key="2">
    <source>
        <dbReference type="Proteomes" id="UP000001312"/>
    </source>
</evidence>
<dbReference type="GeneID" id="5488096"/>
<organism evidence="1 2">
    <name type="scientific">Sclerotinia sclerotiorum (strain ATCC 18683 / 1980 / Ss-1)</name>
    <name type="common">White mold</name>
    <name type="synonym">Whetzelinia sclerotiorum</name>
    <dbReference type="NCBI Taxonomy" id="665079"/>
    <lineage>
        <taxon>Eukaryota</taxon>
        <taxon>Fungi</taxon>
        <taxon>Dikarya</taxon>
        <taxon>Ascomycota</taxon>
        <taxon>Pezizomycotina</taxon>
        <taxon>Leotiomycetes</taxon>
        <taxon>Helotiales</taxon>
        <taxon>Sclerotiniaceae</taxon>
        <taxon>Sclerotinia</taxon>
    </lineage>
</organism>
<reference evidence="2" key="1">
    <citation type="journal article" date="2011" name="PLoS Genet.">
        <title>Genomic analysis of the necrotrophic fungal pathogens Sclerotinia sclerotiorum and Botrytis cinerea.</title>
        <authorList>
            <person name="Amselem J."/>
            <person name="Cuomo C.A."/>
            <person name="van Kan J.A."/>
            <person name="Viaud M."/>
            <person name="Benito E.P."/>
            <person name="Couloux A."/>
            <person name="Coutinho P.M."/>
            <person name="de Vries R.P."/>
            <person name="Dyer P.S."/>
            <person name="Fillinger S."/>
            <person name="Fournier E."/>
            <person name="Gout L."/>
            <person name="Hahn M."/>
            <person name="Kohn L."/>
            <person name="Lapalu N."/>
            <person name="Plummer K.M."/>
            <person name="Pradier J.M."/>
            <person name="Quevillon E."/>
            <person name="Sharon A."/>
            <person name="Simon A."/>
            <person name="ten Have A."/>
            <person name="Tudzynski B."/>
            <person name="Tudzynski P."/>
            <person name="Wincker P."/>
            <person name="Andrew M."/>
            <person name="Anthouard V."/>
            <person name="Beever R.E."/>
            <person name="Beffa R."/>
            <person name="Benoit I."/>
            <person name="Bouzid O."/>
            <person name="Brault B."/>
            <person name="Chen Z."/>
            <person name="Choquer M."/>
            <person name="Collemare J."/>
            <person name="Cotton P."/>
            <person name="Danchin E.G."/>
            <person name="Da Silva C."/>
            <person name="Gautier A."/>
            <person name="Giraud C."/>
            <person name="Giraud T."/>
            <person name="Gonzalez C."/>
            <person name="Grossetete S."/>
            <person name="Guldener U."/>
            <person name="Henrissat B."/>
            <person name="Howlett B.J."/>
            <person name="Kodira C."/>
            <person name="Kretschmer M."/>
            <person name="Lappartient A."/>
            <person name="Leroch M."/>
            <person name="Levis C."/>
            <person name="Mauceli E."/>
            <person name="Neuveglise C."/>
            <person name="Oeser B."/>
            <person name="Pearson M."/>
            <person name="Poulain J."/>
            <person name="Poussereau N."/>
            <person name="Quesneville H."/>
            <person name="Rascle C."/>
            <person name="Schumacher J."/>
            <person name="Segurens B."/>
            <person name="Sexton A."/>
            <person name="Silva E."/>
            <person name="Sirven C."/>
            <person name="Soanes D.M."/>
            <person name="Talbot N.J."/>
            <person name="Templeton M."/>
            <person name="Yandava C."/>
            <person name="Yarden O."/>
            <person name="Zeng Q."/>
            <person name="Rollins J.A."/>
            <person name="Lebrun M.H."/>
            <person name="Dickman M."/>
        </authorList>
    </citation>
    <scope>NUCLEOTIDE SEQUENCE [LARGE SCALE GENOMIC DNA]</scope>
    <source>
        <strain evidence="2">ATCC 18683 / 1980 / Ss-1</strain>
    </source>
</reference>